<proteinExistence type="predicted"/>
<accession>A0A6F9E6M4</accession>
<gene>
    <name evidence="1" type="ORF">COOX1_1219</name>
</gene>
<dbReference type="Proteomes" id="UP000502196">
    <property type="component" value="Chromosome"/>
</dbReference>
<evidence type="ECO:0000313" key="1">
    <source>
        <dbReference type="EMBL" id="CAB3392055.1"/>
    </source>
</evidence>
<reference evidence="1 2" key="1">
    <citation type="submission" date="2020-04" db="EMBL/GenBank/DDBJ databases">
        <authorList>
            <person name="Hogendoorn C."/>
        </authorList>
    </citation>
    <scope>NUCLEOTIDE SEQUENCE [LARGE SCALE GENOMIC DNA]</scope>
    <source>
        <strain evidence="1">COOX1</strain>
    </source>
</reference>
<organism evidence="1 2">
    <name type="scientific">Kyrpidia spormannii</name>
    <dbReference type="NCBI Taxonomy" id="2055160"/>
    <lineage>
        <taxon>Bacteria</taxon>
        <taxon>Bacillati</taxon>
        <taxon>Bacillota</taxon>
        <taxon>Bacilli</taxon>
        <taxon>Bacillales</taxon>
        <taxon>Alicyclobacillaceae</taxon>
        <taxon>Kyrpidia</taxon>
    </lineage>
</organism>
<name>A0A6F9E6M4_9BACL</name>
<dbReference type="EMBL" id="LR792683">
    <property type="protein sequence ID" value="CAB3392055.1"/>
    <property type="molecule type" value="Genomic_DNA"/>
</dbReference>
<dbReference type="AlphaFoldDB" id="A0A6F9E6M4"/>
<evidence type="ECO:0000313" key="2">
    <source>
        <dbReference type="Proteomes" id="UP000502196"/>
    </source>
</evidence>
<protein>
    <submittedName>
        <fullName evidence="1">Uncharacterized protein</fullName>
    </submittedName>
</protein>
<sequence>MREGPSGSAALTASGRVGRHIGKRFIETTGSACYNAVSFMGFDPRERRRSLCCWTVSTARPISRRCLWRNSGSWRRRYAGF</sequence>